<keyword evidence="2" id="KW-1185">Reference proteome</keyword>
<evidence type="ECO:0000313" key="2">
    <source>
        <dbReference type="Proteomes" id="UP001461498"/>
    </source>
</evidence>
<gene>
    <name evidence="1" type="ORF">O3M35_011291</name>
</gene>
<dbReference type="AlphaFoldDB" id="A0AAW1CW13"/>
<dbReference type="EMBL" id="JAPXFL010000008">
    <property type="protein sequence ID" value="KAK9502522.1"/>
    <property type="molecule type" value="Genomic_DNA"/>
</dbReference>
<evidence type="ECO:0000313" key="1">
    <source>
        <dbReference type="EMBL" id="KAK9502522.1"/>
    </source>
</evidence>
<proteinExistence type="predicted"/>
<name>A0AAW1CW13_9HEMI</name>
<accession>A0AAW1CW13</accession>
<comment type="caution">
    <text evidence="1">The sequence shown here is derived from an EMBL/GenBank/DDBJ whole genome shotgun (WGS) entry which is preliminary data.</text>
</comment>
<protein>
    <submittedName>
        <fullName evidence="1">Uncharacterized protein</fullName>
    </submittedName>
</protein>
<dbReference type="Proteomes" id="UP001461498">
    <property type="component" value="Unassembled WGS sequence"/>
</dbReference>
<organism evidence="1 2">
    <name type="scientific">Rhynocoris fuscipes</name>
    <dbReference type="NCBI Taxonomy" id="488301"/>
    <lineage>
        <taxon>Eukaryota</taxon>
        <taxon>Metazoa</taxon>
        <taxon>Ecdysozoa</taxon>
        <taxon>Arthropoda</taxon>
        <taxon>Hexapoda</taxon>
        <taxon>Insecta</taxon>
        <taxon>Pterygota</taxon>
        <taxon>Neoptera</taxon>
        <taxon>Paraneoptera</taxon>
        <taxon>Hemiptera</taxon>
        <taxon>Heteroptera</taxon>
        <taxon>Panheteroptera</taxon>
        <taxon>Cimicomorpha</taxon>
        <taxon>Reduviidae</taxon>
        <taxon>Harpactorinae</taxon>
        <taxon>Harpactorini</taxon>
        <taxon>Rhynocoris</taxon>
    </lineage>
</organism>
<sequence>MLKMIAVRVAVPRQKTLLFHYLFTNISTYRVKNPNIIVIEITQHYKNNIIKNKQ</sequence>
<reference evidence="1 2" key="1">
    <citation type="submission" date="2022-12" db="EMBL/GenBank/DDBJ databases">
        <title>Chromosome-level genome assembly of true bugs.</title>
        <authorList>
            <person name="Ma L."/>
            <person name="Li H."/>
        </authorList>
    </citation>
    <scope>NUCLEOTIDE SEQUENCE [LARGE SCALE GENOMIC DNA]</scope>
    <source>
        <strain evidence="1">Lab_2022b</strain>
    </source>
</reference>